<dbReference type="KEGG" id="sre:PTSG_05601"/>
<feature type="domain" description="CHY-type" evidence="7">
    <location>
        <begin position="482"/>
        <end position="552"/>
    </location>
</feature>
<protein>
    <recommendedName>
        <fullName evidence="7">CHY-type domain-containing protein</fullName>
    </recommendedName>
</protein>
<sequence length="617" mass="69144">MVTTAKATTAVRAGGRRVAVKRPTELLAKKRAATAAAAEKKKKEKLKKKNKDTDENDPTRAGVRVLFKTVAIGSAIGVVLLAAVGAFLVYTGATLPDPKHVFHAATQAALDRLTVINIALGAAVITAVVFALKTYWRHQERKAREEQLNEQRRLEQAHRALQRDRKREQVEARKRRRELEQQDLINKGKLIAELDEKERQRQAEYEQQQKKLEEQLRKEAELERQIAAETRMHQYKTAALAQMQREEEMQRQAIRKGKVIPGYNPALDDYSSDDDSTNSDDDDDDDGEDRRAPVEIELNPQKRGFEIDMTTKLWWNIATLQANTLNLRMLCNRCATPFDASLSGVYESECSLAKRCSKCKAVQRARFRPQIVHEGNKCLGYVDTEECQVQDVPSVLFNGVCMGCSSHVEFKTPAVRARRCESTCFRCHQKLAVEIDVITTTFFTADGAKQRPPAPGSQMLEKGGPKRRNIIKSSHVISAGQPLPSQGACQHFRKSYKWFRFPCCGLAFPCPVCHEQSGCEGAIDGKHASRVICGKCSQEQSVDNKQCSNCSTKLTQKNVAGHWAGGSGTRDTSKLSNKERKKNQGVSRSGVKKTQSKKSQRVGQKGKANREDKKKHK</sequence>
<feature type="transmembrane region" description="Helical" evidence="6">
    <location>
        <begin position="70"/>
        <end position="93"/>
    </location>
</feature>
<dbReference type="STRING" id="946362.F2UBN9"/>
<evidence type="ECO:0000313" key="9">
    <source>
        <dbReference type="Proteomes" id="UP000007799"/>
    </source>
</evidence>
<dbReference type="eggNOG" id="KOG1940">
    <property type="taxonomic scope" value="Eukaryota"/>
</dbReference>
<dbReference type="InterPro" id="IPR008913">
    <property type="entry name" value="Znf_CHY"/>
</dbReference>
<dbReference type="InParanoid" id="F2UBN9"/>
<feature type="compositionally biased region" description="Basic residues" evidence="5">
    <location>
        <begin position="40"/>
        <end position="50"/>
    </location>
</feature>
<keyword evidence="2 4" id="KW-0863">Zinc-finger</keyword>
<evidence type="ECO:0000259" key="7">
    <source>
        <dbReference type="PROSITE" id="PS51266"/>
    </source>
</evidence>
<feature type="region of interest" description="Disordered" evidence="5">
    <location>
        <begin position="241"/>
        <end position="294"/>
    </location>
</feature>
<keyword evidence="6" id="KW-0812">Transmembrane</keyword>
<dbReference type="AlphaFoldDB" id="F2UBN9"/>
<dbReference type="EMBL" id="GL832967">
    <property type="protein sequence ID" value="EGD73905.1"/>
    <property type="molecule type" value="Genomic_DNA"/>
</dbReference>
<feature type="compositionally biased region" description="Basic residues" evidence="5">
    <location>
        <begin position="590"/>
        <end position="600"/>
    </location>
</feature>
<evidence type="ECO:0000256" key="5">
    <source>
        <dbReference type="SAM" id="MobiDB-lite"/>
    </source>
</evidence>
<keyword evidence="6" id="KW-0472">Membrane</keyword>
<feature type="region of interest" description="Disordered" evidence="5">
    <location>
        <begin position="157"/>
        <end position="177"/>
    </location>
</feature>
<dbReference type="GO" id="GO:0008270">
    <property type="term" value="F:zinc ion binding"/>
    <property type="evidence" value="ECO:0007669"/>
    <property type="project" value="UniProtKB-KW"/>
</dbReference>
<dbReference type="InterPro" id="IPR037274">
    <property type="entry name" value="Znf_CHY_sf"/>
</dbReference>
<dbReference type="CDD" id="cd22249">
    <property type="entry name" value="UDM1_RNF168_RNF169-like"/>
    <property type="match status" value="1"/>
</dbReference>
<evidence type="ECO:0000256" key="1">
    <source>
        <dbReference type="ARBA" id="ARBA00022723"/>
    </source>
</evidence>
<evidence type="ECO:0000256" key="2">
    <source>
        <dbReference type="ARBA" id="ARBA00022771"/>
    </source>
</evidence>
<feature type="transmembrane region" description="Helical" evidence="6">
    <location>
        <begin position="113"/>
        <end position="132"/>
    </location>
</feature>
<gene>
    <name evidence="8" type="ORF">PTSG_05601</name>
</gene>
<feature type="compositionally biased region" description="Basic and acidic residues" evidence="5">
    <location>
        <begin position="608"/>
        <end position="617"/>
    </location>
</feature>
<keyword evidence="1" id="KW-0479">Metal-binding</keyword>
<dbReference type="PROSITE" id="PS51266">
    <property type="entry name" value="ZF_CHY"/>
    <property type="match status" value="1"/>
</dbReference>
<name>F2UBN9_SALR5</name>
<feature type="region of interest" description="Disordered" evidence="5">
    <location>
        <begin position="561"/>
        <end position="617"/>
    </location>
</feature>
<dbReference type="OrthoDB" id="10253329at2759"/>
<keyword evidence="6" id="KW-1133">Transmembrane helix</keyword>
<feature type="region of interest" description="Disordered" evidence="5">
    <location>
        <begin position="33"/>
        <end position="58"/>
    </location>
</feature>
<dbReference type="Proteomes" id="UP000007799">
    <property type="component" value="Unassembled WGS sequence"/>
</dbReference>
<dbReference type="RefSeq" id="XP_004993468.1">
    <property type="nucleotide sequence ID" value="XM_004993411.1"/>
</dbReference>
<evidence type="ECO:0000256" key="4">
    <source>
        <dbReference type="PROSITE-ProRule" id="PRU00601"/>
    </source>
</evidence>
<dbReference type="GeneID" id="16074045"/>
<dbReference type="SUPFAM" id="SSF161219">
    <property type="entry name" value="CHY zinc finger-like"/>
    <property type="match status" value="1"/>
</dbReference>
<dbReference type="Pfam" id="PF05495">
    <property type="entry name" value="zf-CHY"/>
    <property type="match status" value="1"/>
</dbReference>
<feature type="compositionally biased region" description="Acidic residues" evidence="5">
    <location>
        <begin position="270"/>
        <end position="287"/>
    </location>
</feature>
<organism evidence="9">
    <name type="scientific">Salpingoeca rosetta (strain ATCC 50818 / BSB-021)</name>
    <dbReference type="NCBI Taxonomy" id="946362"/>
    <lineage>
        <taxon>Eukaryota</taxon>
        <taxon>Choanoflagellata</taxon>
        <taxon>Craspedida</taxon>
        <taxon>Salpingoecidae</taxon>
        <taxon>Salpingoeca</taxon>
    </lineage>
</organism>
<keyword evidence="3" id="KW-0862">Zinc</keyword>
<evidence type="ECO:0000256" key="3">
    <source>
        <dbReference type="ARBA" id="ARBA00022833"/>
    </source>
</evidence>
<evidence type="ECO:0000256" key="6">
    <source>
        <dbReference type="SAM" id="Phobius"/>
    </source>
</evidence>
<evidence type="ECO:0000313" key="8">
    <source>
        <dbReference type="EMBL" id="EGD73905.1"/>
    </source>
</evidence>
<accession>F2UBN9</accession>
<keyword evidence="9" id="KW-1185">Reference proteome</keyword>
<proteinExistence type="predicted"/>
<reference evidence="8" key="1">
    <citation type="submission" date="2009-08" db="EMBL/GenBank/DDBJ databases">
        <title>Annotation of Salpingoeca rosetta.</title>
        <authorList>
            <consortium name="The Broad Institute Genome Sequencing Platform"/>
            <person name="Russ C."/>
            <person name="Cuomo C."/>
            <person name="Burger G."/>
            <person name="Gray M.W."/>
            <person name="Holland P.W.H."/>
            <person name="King N."/>
            <person name="Lang F.B.F."/>
            <person name="Roger A.J."/>
            <person name="Ruiz-Trillo I."/>
            <person name="Young S.K."/>
            <person name="Zeng Q."/>
            <person name="Gargeya S."/>
            <person name="Alvarado L."/>
            <person name="Berlin A."/>
            <person name="Chapman S.B."/>
            <person name="Chen Z."/>
            <person name="Freedman E."/>
            <person name="Gellesch M."/>
            <person name="Goldberg J."/>
            <person name="Griggs A."/>
            <person name="Gujja S."/>
            <person name="Heilman E."/>
            <person name="Heiman D."/>
            <person name="Howarth C."/>
            <person name="Mehta T."/>
            <person name="Neiman D."/>
            <person name="Pearson M."/>
            <person name="Roberts A."/>
            <person name="Saif S."/>
            <person name="Shea T."/>
            <person name="Shenoy N."/>
            <person name="Sisk P."/>
            <person name="Stolte C."/>
            <person name="Sykes S."/>
            <person name="White J."/>
            <person name="Yandava C."/>
            <person name="Haas B."/>
            <person name="Nusbaum C."/>
            <person name="Birren B."/>
        </authorList>
    </citation>
    <scope>NUCLEOTIDE SEQUENCE [LARGE SCALE GENOMIC DNA]</scope>
    <source>
        <strain evidence="8">ATCC 50818</strain>
    </source>
</reference>